<dbReference type="InterPro" id="IPR027417">
    <property type="entry name" value="P-loop_NTPase"/>
</dbReference>
<dbReference type="GO" id="GO:0007606">
    <property type="term" value="P:sensory perception of chemical stimulus"/>
    <property type="evidence" value="ECO:0007669"/>
    <property type="project" value="TreeGrafter"/>
</dbReference>
<dbReference type="PROSITE" id="PS51882">
    <property type="entry name" value="G_ALPHA"/>
    <property type="match status" value="1"/>
</dbReference>
<dbReference type="GO" id="GO:0005525">
    <property type="term" value="F:GTP binding"/>
    <property type="evidence" value="ECO:0007669"/>
    <property type="project" value="UniProtKB-KW"/>
</dbReference>
<dbReference type="InterPro" id="IPR011025">
    <property type="entry name" value="GproteinA_insert"/>
</dbReference>
<dbReference type="EMBL" id="OV121142">
    <property type="protein sequence ID" value="CAH0549765.1"/>
    <property type="molecule type" value="Genomic_DNA"/>
</dbReference>
<dbReference type="GO" id="GO:0005737">
    <property type="term" value="C:cytoplasm"/>
    <property type="evidence" value="ECO:0007669"/>
    <property type="project" value="TreeGrafter"/>
</dbReference>
<evidence type="ECO:0000313" key="7">
    <source>
        <dbReference type="EMBL" id="CAH0549765.1"/>
    </source>
</evidence>
<evidence type="ECO:0000256" key="6">
    <source>
        <dbReference type="PIRSR" id="PIRSR601019-2"/>
    </source>
</evidence>
<dbReference type="FunFam" id="3.40.50.300:FF:000692">
    <property type="entry name" value="Guanine nucleotide-binding protein subunit alpha"/>
    <property type="match status" value="1"/>
</dbReference>
<dbReference type="GO" id="GO:0007191">
    <property type="term" value="P:adenylate cyclase-activating dopamine receptor signaling pathway"/>
    <property type="evidence" value="ECO:0007669"/>
    <property type="project" value="TreeGrafter"/>
</dbReference>
<sequence length="271" mass="31705">MGGCFRRRESINNENQISKIHTQTFFDTNKLLLLGTGESGKTTIIKQMKILHINGFSNEEKLEKIKNIKQNIHESIYDIVFNMNQVNPPTKFNSEEALKAGEYILNIGKEEPVEYTEEYYDNVKTAWADEGVQETFRRSNEFQLIDSAQQYLQTSGLIVFLNKQDILEKKIKEGRKLEPAFPEFKNYEPKEKDCNANDYYEKAKYFMRQKIYDIAQKPVVIERAVRGTLVTEELPKRKPYIHFTVATNTKNIKKVFDSVQEIILERTINLL</sequence>
<evidence type="ECO:0000256" key="5">
    <source>
        <dbReference type="PIRSR" id="PIRSR601019-1"/>
    </source>
</evidence>
<dbReference type="AlphaFoldDB" id="A0A9P0AWV8"/>
<dbReference type="Gene3D" id="1.10.400.10">
    <property type="entry name" value="GI Alpha 1, domain 2-like"/>
    <property type="match status" value="1"/>
</dbReference>
<organism evidence="7 8">
    <name type="scientific">Brassicogethes aeneus</name>
    <name type="common">Rape pollen beetle</name>
    <name type="synonym">Meligethes aeneus</name>
    <dbReference type="NCBI Taxonomy" id="1431903"/>
    <lineage>
        <taxon>Eukaryota</taxon>
        <taxon>Metazoa</taxon>
        <taxon>Ecdysozoa</taxon>
        <taxon>Arthropoda</taxon>
        <taxon>Hexapoda</taxon>
        <taxon>Insecta</taxon>
        <taxon>Pterygota</taxon>
        <taxon>Neoptera</taxon>
        <taxon>Endopterygota</taxon>
        <taxon>Coleoptera</taxon>
        <taxon>Polyphaga</taxon>
        <taxon>Cucujiformia</taxon>
        <taxon>Nitidulidae</taxon>
        <taxon>Meligethinae</taxon>
        <taxon>Brassicogethes</taxon>
    </lineage>
</organism>
<dbReference type="InterPro" id="IPR001019">
    <property type="entry name" value="Gprotein_alpha_su"/>
</dbReference>
<evidence type="ECO:0000256" key="2">
    <source>
        <dbReference type="ARBA" id="ARBA00022741"/>
    </source>
</evidence>
<evidence type="ECO:0000256" key="1">
    <source>
        <dbReference type="ARBA" id="ARBA00022723"/>
    </source>
</evidence>
<keyword evidence="6" id="KW-0460">Magnesium</keyword>
<keyword evidence="1 6" id="KW-0479">Metal-binding</keyword>
<dbReference type="OrthoDB" id="5817230at2759"/>
<feature type="binding site" evidence="5">
    <location>
        <begin position="38"/>
        <end position="43"/>
    </location>
    <ligand>
        <name>GTP</name>
        <dbReference type="ChEBI" id="CHEBI:37565"/>
    </ligand>
</feature>
<keyword evidence="8" id="KW-1185">Reference proteome</keyword>
<reference evidence="7" key="1">
    <citation type="submission" date="2021-12" db="EMBL/GenBank/DDBJ databases">
        <authorList>
            <person name="King R."/>
        </authorList>
    </citation>
    <scope>NUCLEOTIDE SEQUENCE</scope>
</reference>
<protein>
    <submittedName>
        <fullName evidence="7">Uncharacterized protein</fullName>
    </submittedName>
</protein>
<dbReference type="SMART" id="SM00275">
    <property type="entry name" value="G_alpha"/>
    <property type="match status" value="1"/>
</dbReference>
<evidence type="ECO:0000313" key="8">
    <source>
        <dbReference type="Proteomes" id="UP001154078"/>
    </source>
</evidence>
<proteinExistence type="predicted"/>
<dbReference type="Gene3D" id="3.40.50.300">
    <property type="entry name" value="P-loop containing nucleotide triphosphate hydrolases"/>
    <property type="match status" value="2"/>
</dbReference>
<dbReference type="PANTHER" id="PTHR10218">
    <property type="entry name" value="GTP-BINDING PROTEIN ALPHA SUBUNIT"/>
    <property type="match status" value="1"/>
</dbReference>
<dbReference type="SUPFAM" id="SSF52540">
    <property type="entry name" value="P-loop containing nucleoside triphosphate hydrolases"/>
    <property type="match status" value="1"/>
</dbReference>
<accession>A0A9P0AWV8</accession>
<dbReference type="Pfam" id="PF00503">
    <property type="entry name" value="G-alpha"/>
    <property type="match status" value="1"/>
</dbReference>
<dbReference type="GO" id="GO:0003924">
    <property type="term" value="F:GTPase activity"/>
    <property type="evidence" value="ECO:0007669"/>
    <property type="project" value="InterPro"/>
</dbReference>
<dbReference type="GO" id="GO:0001664">
    <property type="term" value="F:G protein-coupled receptor binding"/>
    <property type="evidence" value="ECO:0007669"/>
    <property type="project" value="TreeGrafter"/>
</dbReference>
<name>A0A9P0AWV8_BRAAE</name>
<dbReference type="GO" id="GO:0046872">
    <property type="term" value="F:metal ion binding"/>
    <property type="evidence" value="ECO:0007669"/>
    <property type="project" value="UniProtKB-KW"/>
</dbReference>
<gene>
    <name evidence="7" type="ORF">MELIAE_LOCUS2805</name>
</gene>
<keyword evidence="3 5" id="KW-0342">GTP-binding</keyword>
<feature type="binding site" evidence="5">
    <location>
        <begin position="146"/>
        <end position="147"/>
    </location>
    <ligand>
        <name>GTP</name>
        <dbReference type="ChEBI" id="CHEBI:37565"/>
    </ligand>
</feature>
<dbReference type="Proteomes" id="UP001154078">
    <property type="component" value="Chromosome 11"/>
</dbReference>
<feature type="binding site" evidence="6">
    <location>
        <position position="42"/>
    </location>
    <ligand>
        <name>Mg(2+)</name>
        <dbReference type="ChEBI" id="CHEBI:18420"/>
    </ligand>
</feature>
<dbReference type="GO" id="GO:0031683">
    <property type="term" value="F:G-protein beta/gamma-subunit complex binding"/>
    <property type="evidence" value="ECO:0007669"/>
    <property type="project" value="InterPro"/>
</dbReference>
<dbReference type="PANTHER" id="PTHR10218:SF367">
    <property type="entry name" value="GUANINE NUCLEOTIDE-BINDING PROTEIN G(F) SUBUNIT ALPHA"/>
    <property type="match status" value="1"/>
</dbReference>
<keyword evidence="2 5" id="KW-0547">Nucleotide-binding</keyword>
<dbReference type="GO" id="GO:0005834">
    <property type="term" value="C:heterotrimeric G-protein complex"/>
    <property type="evidence" value="ECO:0007669"/>
    <property type="project" value="TreeGrafter"/>
</dbReference>
<dbReference type="PRINTS" id="PR00318">
    <property type="entry name" value="GPROTEINA"/>
</dbReference>
<evidence type="ECO:0000256" key="4">
    <source>
        <dbReference type="ARBA" id="ARBA00023224"/>
    </source>
</evidence>
<keyword evidence="4" id="KW-0807">Transducer</keyword>
<evidence type="ECO:0000256" key="3">
    <source>
        <dbReference type="ARBA" id="ARBA00023134"/>
    </source>
</evidence>